<feature type="compositionally biased region" description="Basic and acidic residues" evidence="2">
    <location>
        <begin position="27"/>
        <end position="58"/>
    </location>
</feature>
<dbReference type="PROSITE" id="PS51257">
    <property type="entry name" value="PROKAR_LIPOPROTEIN"/>
    <property type="match status" value="1"/>
</dbReference>
<feature type="signal peptide" evidence="3">
    <location>
        <begin position="1"/>
        <end position="20"/>
    </location>
</feature>
<evidence type="ECO:0000313" key="6">
    <source>
        <dbReference type="Proteomes" id="UP001454489"/>
    </source>
</evidence>
<name>A0ABV1HAJ9_9FIRM</name>
<dbReference type="Proteomes" id="UP001454489">
    <property type="component" value="Unassembled WGS sequence"/>
</dbReference>
<protein>
    <submittedName>
        <fullName evidence="5">DUF4352 domain-containing protein</fullName>
    </submittedName>
</protein>
<accession>A0ABV1HAJ9</accession>
<keyword evidence="6" id="KW-1185">Reference proteome</keyword>
<feature type="domain" description="DUF4352" evidence="4">
    <location>
        <begin position="61"/>
        <end position="173"/>
    </location>
</feature>
<evidence type="ECO:0000259" key="4">
    <source>
        <dbReference type="Pfam" id="PF11611"/>
    </source>
</evidence>
<evidence type="ECO:0000256" key="2">
    <source>
        <dbReference type="SAM" id="MobiDB-lite"/>
    </source>
</evidence>
<evidence type="ECO:0000256" key="1">
    <source>
        <dbReference type="ARBA" id="ARBA00022729"/>
    </source>
</evidence>
<keyword evidence="1 3" id="KW-0732">Signal</keyword>
<dbReference type="EMBL" id="JBBMEX010000002">
    <property type="protein sequence ID" value="MEQ2556738.1"/>
    <property type="molecule type" value="Genomic_DNA"/>
</dbReference>
<dbReference type="RefSeq" id="WP_353529770.1">
    <property type="nucleotide sequence ID" value="NZ_JBBMEX010000002.1"/>
</dbReference>
<sequence>MRKKTLVTILLCLVAMTAFVGCGTSNDSKKEASKETTKETSKNSDKQEDGDKEEKEDEKVYNIGETAELRDWGIVVSDMQIVPSIDENYVTFKPDQEGAQFAKVSVNVTNNGKTSDTFLPSYGMGDDVNAKILFGDGYEFSATILLGYSADMHDSTINPLSSKEGDIAFEVPDTVINSTDPLIVQFNSGSENVKIKIR</sequence>
<dbReference type="Pfam" id="PF11611">
    <property type="entry name" value="DUF4352"/>
    <property type="match status" value="1"/>
</dbReference>
<evidence type="ECO:0000256" key="3">
    <source>
        <dbReference type="SAM" id="SignalP"/>
    </source>
</evidence>
<dbReference type="InterPro" id="IPR029051">
    <property type="entry name" value="DUF4352"/>
</dbReference>
<dbReference type="InterPro" id="IPR029050">
    <property type="entry name" value="Immunoprotect_excell_Ig-like"/>
</dbReference>
<evidence type="ECO:0000313" key="5">
    <source>
        <dbReference type="EMBL" id="MEQ2556738.1"/>
    </source>
</evidence>
<organism evidence="5 6">
    <name type="scientific">Maccoyibacter intestinihominis</name>
    <dbReference type="NCBI Taxonomy" id="3133499"/>
    <lineage>
        <taxon>Bacteria</taxon>
        <taxon>Bacillati</taxon>
        <taxon>Bacillota</taxon>
        <taxon>Clostridia</taxon>
        <taxon>Lachnospirales</taxon>
        <taxon>Lachnospiraceae</taxon>
        <taxon>Maccoyibacter</taxon>
    </lineage>
</organism>
<gene>
    <name evidence="5" type="ORF">WMO43_02420</name>
</gene>
<reference evidence="5 6" key="1">
    <citation type="submission" date="2024-03" db="EMBL/GenBank/DDBJ databases">
        <title>Human intestinal bacterial collection.</title>
        <authorList>
            <person name="Pauvert C."/>
            <person name="Hitch T.C.A."/>
            <person name="Clavel T."/>
        </authorList>
    </citation>
    <scope>NUCLEOTIDE SEQUENCE [LARGE SCALE GENOMIC DNA]</scope>
    <source>
        <strain evidence="5 6">CLA-AA-H185</strain>
    </source>
</reference>
<feature type="chain" id="PRO_5047025590" evidence="3">
    <location>
        <begin position="21"/>
        <end position="198"/>
    </location>
</feature>
<feature type="region of interest" description="Disordered" evidence="2">
    <location>
        <begin position="25"/>
        <end position="58"/>
    </location>
</feature>
<comment type="caution">
    <text evidence="5">The sequence shown here is derived from an EMBL/GenBank/DDBJ whole genome shotgun (WGS) entry which is preliminary data.</text>
</comment>
<dbReference type="Gene3D" id="2.60.40.1240">
    <property type="match status" value="1"/>
</dbReference>
<proteinExistence type="predicted"/>